<accession>A0A1F4V5B3</accession>
<reference evidence="2 3" key="1">
    <citation type="journal article" date="2016" name="Nat. Commun.">
        <title>Thousands of microbial genomes shed light on interconnected biogeochemical processes in an aquifer system.</title>
        <authorList>
            <person name="Anantharaman K."/>
            <person name="Brown C.T."/>
            <person name="Hug L.A."/>
            <person name="Sharon I."/>
            <person name="Castelle C.J."/>
            <person name="Probst A.J."/>
            <person name="Thomas B.C."/>
            <person name="Singh A."/>
            <person name="Wilkins M.J."/>
            <person name="Karaoz U."/>
            <person name="Brodie E.L."/>
            <person name="Williams K.H."/>
            <person name="Hubbard S.S."/>
            <person name="Banfield J.F."/>
        </authorList>
    </citation>
    <scope>NUCLEOTIDE SEQUENCE [LARGE SCALE GENOMIC DNA]</scope>
</reference>
<dbReference type="EMBL" id="MEVH01000014">
    <property type="protein sequence ID" value="OGC51763.1"/>
    <property type="molecule type" value="Genomic_DNA"/>
</dbReference>
<dbReference type="Proteomes" id="UP000178771">
    <property type="component" value="Unassembled WGS sequence"/>
</dbReference>
<dbReference type="AlphaFoldDB" id="A0A1F4V5B3"/>
<sequence>MMKEILNLKKLDEVLSEKWNAILDPEPEKQRNAIIDYLTFLRDQYEAGTIGYMMYPYYVTSLLAIDNMETRTELENILDLAPKLEIPNPDSQTNPRSRLEETDRLSQLITDLEENSTIKSKDNT</sequence>
<proteinExistence type="predicted"/>
<evidence type="ECO:0000313" key="3">
    <source>
        <dbReference type="Proteomes" id="UP000178771"/>
    </source>
</evidence>
<evidence type="ECO:0000313" key="2">
    <source>
        <dbReference type="EMBL" id="OGC51763.1"/>
    </source>
</evidence>
<feature type="region of interest" description="Disordered" evidence="1">
    <location>
        <begin position="84"/>
        <end position="103"/>
    </location>
</feature>
<comment type="caution">
    <text evidence="2">The sequence shown here is derived from an EMBL/GenBank/DDBJ whole genome shotgun (WGS) entry which is preliminary data.</text>
</comment>
<evidence type="ECO:0000256" key="1">
    <source>
        <dbReference type="SAM" id="MobiDB-lite"/>
    </source>
</evidence>
<name>A0A1F4V5B3_UNCKA</name>
<organism evidence="2 3">
    <name type="scientific">candidate division WWE3 bacterium RIFCSPLOWO2_01_FULL_39_13</name>
    <dbReference type="NCBI Taxonomy" id="1802624"/>
    <lineage>
        <taxon>Bacteria</taxon>
        <taxon>Katanobacteria</taxon>
    </lineage>
</organism>
<gene>
    <name evidence="2" type="ORF">A2982_00575</name>
</gene>
<protein>
    <submittedName>
        <fullName evidence="2">Uncharacterized protein</fullName>
    </submittedName>
</protein>